<protein>
    <submittedName>
        <fullName evidence="3">FYN binding protein a</fullName>
    </submittedName>
</protein>
<reference evidence="3" key="2">
    <citation type="submission" date="2025-09" db="UniProtKB">
        <authorList>
            <consortium name="Ensembl"/>
        </authorList>
    </citation>
    <scope>IDENTIFICATION</scope>
</reference>
<name>A0A671QL33_9TELE</name>
<dbReference type="GO" id="GO:0007229">
    <property type="term" value="P:integrin-mediated signaling pathway"/>
    <property type="evidence" value="ECO:0007669"/>
    <property type="project" value="InterPro"/>
</dbReference>
<dbReference type="PANTHER" id="PTHR16830">
    <property type="entry name" value="SH2 CONTAINING ADAPTOR PRAM-1 RELATED"/>
    <property type="match status" value="1"/>
</dbReference>
<dbReference type="AlphaFoldDB" id="A0A671QL33"/>
<sequence>MDPKKKKKFEKEEKEFRKKFKYNAEIKVLYQATVLQSLSIKKFGNKDLPVKPGEIIDVIVHPGDDKLIGRNSEGKSSYFLSHFLSSLRDASVYDDIGDGKV</sequence>
<dbReference type="GO" id="GO:0005886">
    <property type="term" value="C:plasma membrane"/>
    <property type="evidence" value="ECO:0007669"/>
    <property type="project" value="InterPro"/>
</dbReference>
<reference evidence="3" key="1">
    <citation type="submission" date="2025-08" db="UniProtKB">
        <authorList>
            <consortium name="Ensembl"/>
        </authorList>
    </citation>
    <scope>IDENTIFICATION</scope>
</reference>
<dbReference type="InterPro" id="IPR043443">
    <property type="entry name" value="FYB1/2-like"/>
</dbReference>
<dbReference type="SUPFAM" id="SSF50044">
    <property type="entry name" value="SH3-domain"/>
    <property type="match status" value="1"/>
</dbReference>
<dbReference type="InterPro" id="IPR036028">
    <property type="entry name" value="SH3-like_dom_sf"/>
</dbReference>
<organism evidence="3 4">
    <name type="scientific">Sinocyclocheilus anshuiensis</name>
    <dbReference type="NCBI Taxonomy" id="1608454"/>
    <lineage>
        <taxon>Eukaryota</taxon>
        <taxon>Metazoa</taxon>
        <taxon>Chordata</taxon>
        <taxon>Craniata</taxon>
        <taxon>Vertebrata</taxon>
        <taxon>Euteleostomi</taxon>
        <taxon>Actinopterygii</taxon>
        <taxon>Neopterygii</taxon>
        <taxon>Teleostei</taxon>
        <taxon>Ostariophysi</taxon>
        <taxon>Cypriniformes</taxon>
        <taxon>Cyprinidae</taxon>
        <taxon>Cyprininae</taxon>
        <taxon>Sinocyclocheilus</taxon>
    </lineage>
</organism>
<keyword evidence="4" id="KW-1185">Reference proteome</keyword>
<dbReference type="Pfam" id="PF14603">
    <property type="entry name" value="hSH3"/>
    <property type="match status" value="1"/>
</dbReference>
<dbReference type="Gene3D" id="2.30.30.40">
    <property type="entry name" value="SH3 Domains"/>
    <property type="match status" value="1"/>
</dbReference>
<dbReference type="InterPro" id="IPR029294">
    <property type="entry name" value="hSH3"/>
</dbReference>
<dbReference type="GO" id="GO:0072659">
    <property type="term" value="P:protein localization to plasma membrane"/>
    <property type="evidence" value="ECO:0007669"/>
    <property type="project" value="TreeGrafter"/>
</dbReference>
<keyword evidence="1" id="KW-0597">Phosphoprotein</keyword>
<evidence type="ECO:0000313" key="3">
    <source>
        <dbReference type="Ensembl" id="ENSSANP00000072581.1"/>
    </source>
</evidence>
<dbReference type="PANTHER" id="PTHR16830:SF19">
    <property type="entry name" value="FYN-BINDING PROTEIN-LIKE-RELATED"/>
    <property type="match status" value="1"/>
</dbReference>
<evidence type="ECO:0000256" key="1">
    <source>
        <dbReference type="ARBA" id="ARBA00022553"/>
    </source>
</evidence>
<evidence type="ECO:0000313" key="4">
    <source>
        <dbReference type="Proteomes" id="UP000472260"/>
    </source>
</evidence>
<dbReference type="GO" id="GO:0050852">
    <property type="term" value="P:T cell receptor signaling pathway"/>
    <property type="evidence" value="ECO:0007669"/>
    <property type="project" value="TreeGrafter"/>
</dbReference>
<accession>A0A671QL33</accession>
<feature type="domain" description="Helically-extended SH3" evidence="2">
    <location>
        <begin position="16"/>
        <end position="97"/>
    </location>
</feature>
<proteinExistence type="predicted"/>
<dbReference type="Proteomes" id="UP000472260">
    <property type="component" value="Unassembled WGS sequence"/>
</dbReference>
<dbReference type="Ensembl" id="ENSSANT00000077161.1">
    <property type="protein sequence ID" value="ENSSANP00000072581.1"/>
    <property type="gene ID" value="ENSSANG00000036218.1"/>
</dbReference>
<evidence type="ECO:0000259" key="2">
    <source>
        <dbReference type="Pfam" id="PF14603"/>
    </source>
</evidence>